<dbReference type="SUPFAM" id="SSF54909">
    <property type="entry name" value="Dimeric alpha+beta barrel"/>
    <property type="match status" value="1"/>
</dbReference>
<dbReference type="RefSeq" id="WP_286345471.1">
    <property type="nucleotide sequence ID" value="NZ_AP027732.1"/>
</dbReference>
<sequence length="99" mass="10886">MQNHDSITLCCLLWARDGAAGALSDYEDAVLEFLAPHGGELLTRVVSEGTDGVPDEVQTYRFPSAAALDGYLHDPARLALADWRDRVVARTELFPVETR</sequence>
<accession>A0ABM8GJD5</accession>
<name>A0ABM8GJD5_9MICO</name>
<dbReference type="EMBL" id="AP027732">
    <property type="protein sequence ID" value="BDZ48507.1"/>
    <property type="molecule type" value="Genomic_DNA"/>
</dbReference>
<organism evidence="1 2">
    <name type="scientific">Frondihabitans sucicola</name>
    <dbReference type="NCBI Taxonomy" id="1268041"/>
    <lineage>
        <taxon>Bacteria</taxon>
        <taxon>Bacillati</taxon>
        <taxon>Actinomycetota</taxon>
        <taxon>Actinomycetes</taxon>
        <taxon>Micrococcales</taxon>
        <taxon>Microbacteriaceae</taxon>
        <taxon>Frondihabitans</taxon>
    </lineage>
</organism>
<reference evidence="2" key="1">
    <citation type="journal article" date="2019" name="Int. J. Syst. Evol. Microbiol.">
        <title>The Global Catalogue of Microorganisms (GCM) 10K type strain sequencing project: providing services to taxonomists for standard genome sequencing and annotation.</title>
        <authorList>
            <consortium name="The Broad Institute Genomics Platform"/>
            <consortium name="The Broad Institute Genome Sequencing Center for Infectious Disease"/>
            <person name="Wu L."/>
            <person name="Ma J."/>
        </authorList>
    </citation>
    <scope>NUCLEOTIDE SEQUENCE [LARGE SCALE GENOMIC DNA]</scope>
    <source>
        <strain evidence="2">NBRC 108728</strain>
    </source>
</reference>
<gene>
    <name evidence="1" type="ORF">GCM10025867_07480</name>
</gene>
<keyword evidence="2" id="KW-1185">Reference proteome</keyword>
<dbReference type="InterPro" id="IPR011008">
    <property type="entry name" value="Dimeric_a/b-barrel"/>
</dbReference>
<evidence type="ECO:0000313" key="1">
    <source>
        <dbReference type="EMBL" id="BDZ48507.1"/>
    </source>
</evidence>
<evidence type="ECO:0008006" key="3">
    <source>
        <dbReference type="Google" id="ProtNLM"/>
    </source>
</evidence>
<dbReference type="Gene3D" id="3.30.70.100">
    <property type="match status" value="1"/>
</dbReference>
<proteinExistence type="predicted"/>
<evidence type="ECO:0000313" key="2">
    <source>
        <dbReference type="Proteomes" id="UP001321486"/>
    </source>
</evidence>
<dbReference type="Proteomes" id="UP001321486">
    <property type="component" value="Chromosome"/>
</dbReference>
<protein>
    <recommendedName>
        <fullName evidence="3">DUF1330 domain-containing protein</fullName>
    </recommendedName>
</protein>